<reference evidence="8 9" key="1">
    <citation type="journal article" date="2024" name="BMC Genomics">
        <title>De novo assembly and annotation of Popillia japonica's genome with initial clues to its potential as an invasive pest.</title>
        <authorList>
            <person name="Cucini C."/>
            <person name="Boschi S."/>
            <person name="Funari R."/>
            <person name="Cardaioli E."/>
            <person name="Iannotti N."/>
            <person name="Marturano G."/>
            <person name="Paoli F."/>
            <person name="Bruttini M."/>
            <person name="Carapelli A."/>
            <person name="Frati F."/>
            <person name="Nardi F."/>
        </authorList>
    </citation>
    <scope>NUCLEOTIDE SEQUENCE [LARGE SCALE GENOMIC DNA]</scope>
    <source>
        <strain evidence="8">DMR45628</strain>
    </source>
</reference>
<keyword evidence="9" id="KW-1185">Reference proteome</keyword>
<name>A0AAW1L6Q9_POPJA</name>
<dbReference type="InterPro" id="IPR003388">
    <property type="entry name" value="Reticulon"/>
</dbReference>
<feature type="transmembrane region" description="Helical" evidence="6">
    <location>
        <begin position="187"/>
        <end position="215"/>
    </location>
</feature>
<keyword evidence="2 6" id="KW-0812">Transmembrane</keyword>
<proteinExistence type="predicted"/>
<comment type="subcellular location">
    <subcellularLocation>
        <location evidence="1 6">Endoplasmic reticulum membrane</location>
        <topology evidence="1 6">Multi-pass membrane protein</topology>
    </subcellularLocation>
</comment>
<dbReference type="AlphaFoldDB" id="A0AAW1L6Q9"/>
<feature type="transmembrane region" description="Helical" evidence="6">
    <location>
        <begin position="84"/>
        <end position="109"/>
    </location>
</feature>
<evidence type="ECO:0000256" key="3">
    <source>
        <dbReference type="ARBA" id="ARBA00022824"/>
    </source>
</evidence>
<dbReference type="GO" id="GO:0005789">
    <property type="term" value="C:endoplasmic reticulum membrane"/>
    <property type="evidence" value="ECO:0007669"/>
    <property type="project" value="UniProtKB-SubCell"/>
</dbReference>
<evidence type="ECO:0000256" key="2">
    <source>
        <dbReference type="ARBA" id="ARBA00022692"/>
    </source>
</evidence>
<evidence type="ECO:0000259" key="7">
    <source>
        <dbReference type="PROSITE" id="PS50845"/>
    </source>
</evidence>
<evidence type="ECO:0000256" key="6">
    <source>
        <dbReference type="RuleBase" id="RU363132"/>
    </source>
</evidence>
<evidence type="ECO:0000256" key="5">
    <source>
        <dbReference type="ARBA" id="ARBA00023136"/>
    </source>
</evidence>
<keyword evidence="4 6" id="KW-1133">Transmembrane helix</keyword>
<keyword evidence="3 6" id="KW-0256">Endoplasmic reticulum</keyword>
<dbReference type="PANTHER" id="PTHR45799:SF2">
    <property type="entry name" value="RETICULON-LIKE PROTEIN"/>
    <property type="match status" value="1"/>
</dbReference>
<dbReference type="InterPro" id="IPR046964">
    <property type="entry name" value="RTN1-4"/>
</dbReference>
<evidence type="ECO:0000256" key="1">
    <source>
        <dbReference type="ARBA" id="ARBA00004477"/>
    </source>
</evidence>
<feature type="domain" description="Reticulon" evidence="7">
    <location>
        <begin position="69"/>
        <end position="260"/>
    </location>
</feature>
<evidence type="ECO:0000313" key="8">
    <source>
        <dbReference type="EMBL" id="KAK9730030.1"/>
    </source>
</evidence>
<evidence type="ECO:0000313" key="9">
    <source>
        <dbReference type="Proteomes" id="UP001458880"/>
    </source>
</evidence>
<dbReference type="Proteomes" id="UP001458880">
    <property type="component" value="Unassembled WGS sequence"/>
</dbReference>
<dbReference type="PROSITE" id="PS50845">
    <property type="entry name" value="RETICULON"/>
    <property type="match status" value="1"/>
</dbReference>
<evidence type="ECO:0000256" key="4">
    <source>
        <dbReference type="ARBA" id="ARBA00022989"/>
    </source>
</evidence>
<comment type="caution">
    <text evidence="8">The sequence shown here is derived from an EMBL/GenBank/DDBJ whole genome shotgun (WGS) entry which is preliminary data.</text>
</comment>
<protein>
    <recommendedName>
        <fullName evidence="6">Reticulon-like protein</fullName>
    </recommendedName>
</protein>
<sequence>MTSNEQVMSTAKNLVNDTINGATTKLNQMSSKNSSESQNDECGVDKRFLLCLLFDPHAWFIPEKLNPRVADLIYWRDPKKSGPVFGGVLIVLLALTYFSLISVVAYLSLLALTGTISFRIYKNVVQAVQKTGDGHPFKELLDTDFSLPQEKVEEISKIGVAHFNAAIVELRRLFLVEDLVDSIKFGVLLWCLTYLGAWFNGMTLIIIAWVALFTLPKVYETNKTQIDANLDIVRNKLEEITSKVKAAIPIGKKVEEKKQQ</sequence>
<dbReference type="GO" id="GO:0030424">
    <property type="term" value="C:axon"/>
    <property type="evidence" value="ECO:0007669"/>
    <property type="project" value="TreeGrafter"/>
</dbReference>
<accession>A0AAW1L6Q9</accession>
<keyword evidence="5 6" id="KW-0472">Membrane</keyword>
<gene>
    <name evidence="8" type="ORF">QE152_g15566</name>
</gene>
<dbReference type="Gene3D" id="1.20.5.2480">
    <property type="match status" value="1"/>
</dbReference>
<dbReference type="PANTHER" id="PTHR45799">
    <property type="entry name" value="RETICULON-LIKE PROTEIN"/>
    <property type="match status" value="1"/>
</dbReference>
<organism evidence="8 9">
    <name type="scientific">Popillia japonica</name>
    <name type="common">Japanese beetle</name>
    <dbReference type="NCBI Taxonomy" id="7064"/>
    <lineage>
        <taxon>Eukaryota</taxon>
        <taxon>Metazoa</taxon>
        <taxon>Ecdysozoa</taxon>
        <taxon>Arthropoda</taxon>
        <taxon>Hexapoda</taxon>
        <taxon>Insecta</taxon>
        <taxon>Pterygota</taxon>
        <taxon>Neoptera</taxon>
        <taxon>Endopterygota</taxon>
        <taxon>Coleoptera</taxon>
        <taxon>Polyphaga</taxon>
        <taxon>Scarabaeiformia</taxon>
        <taxon>Scarabaeidae</taxon>
        <taxon>Rutelinae</taxon>
        <taxon>Popillia</taxon>
    </lineage>
</organism>
<dbReference type="EMBL" id="JASPKY010000154">
    <property type="protein sequence ID" value="KAK9730030.1"/>
    <property type="molecule type" value="Genomic_DNA"/>
</dbReference>
<dbReference type="Pfam" id="PF02453">
    <property type="entry name" value="Reticulon"/>
    <property type="match status" value="1"/>
</dbReference>